<dbReference type="InterPro" id="IPR011990">
    <property type="entry name" value="TPR-like_helical_dom_sf"/>
</dbReference>
<organism evidence="2 3">
    <name type="scientific">Neisseria brasiliensis</name>
    <dbReference type="NCBI Taxonomy" id="2666100"/>
    <lineage>
        <taxon>Bacteria</taxon>
        <taxon>Pseudomonadati</taxon>
        <taxon>Pseudomonadota</taxon>
        <taxon>Betaproteobacteria</taxon>
        <taxon>Neisseriales</taxon>
        <taxon>Neisseriaceae</taxon>
        <taxon>Neisseria</taxon>
    </lineage>
</organism>
<accession>A0A7X2KZ66</accession>
<dbReference type="PANTHER" id="PTHR43628">
    <property type="entry name" value="ACTIVATOR OF C KINASE PROTEIN 1-RELATED"/>
    <property type="match status" value="1"/>
</dbReference>
<name>A0A7X2KZ66_9NEIS</name>
<gene>
    <name evidence="2" type="ORF">GJU80_09645</name>
</gene>
<dbReference type="InterPro" id="IPR052945">
    <property type="entry name" value="Mitotic_Regulator"/>
</dbReference>
<evidence type="ECO:0000313" key="2">
    <source>
        <dbReference type="EMBL" id="MRN38734.1"/>
    </source>
</evidence>
<dbReference type="Pfam" id="PF08238">
    <property type="entry name" value="Sel1"/>
    <property type="match status" value="4"/>
</dbReference>
<keyword evidence="1" id="KW-0732">Signal</keyword>
<dbReference type="SMART" id="SM00671">
    <property type="entry name" value="SEL1"/>
    <property type="match status" value="3"/>
</dbReference>
<sequence length="193" mass="21654">MKGDTMKWIPLLMTAIALSACHAPNQNTQPKNITESQTRQQTNNLVEKGIQAYEQHRYAEAMTYFTQASAAGHMSAPRYIGMMYLNGYGVEKNARRAVAEFSKAAQWGDVTGQFWLGYCYEQGIGVAQNREQALKWYELSARQGDAYSAPAMTALGRMSESEDLHEAIEWYQKSAAVGDKESRVALKRLDVKL</sequence>
<evidence type="ECO:0000313" key="3">
    <source>
        <dbReference type="Proteomes" id="UP000486297"/>
    </source>
</evidence>
<feature type="chain" id="PRO_5031456625" evidence="1">
    <location>
        <begin position="23"/>
        <end position="193"/>
    </location>
</feature>
<evidence type="ECO:0000256" key="1">
    <source>
        <dbReference type="SAM" id="SignalP"/>
    </source>
</evidence>
<dbReference type="Gene3D" id="1.25.40.10">
    <property type="entry name" value="Tetratricopeptide repeat domain"/>
    <property type="match status" value="1"/>
</dbReference>
<dbReference type="InterPro" id="IPR006597">
    <property type="entry name" value="Sel1-like"/>
</dbReference>
<comment type="caution">
    <text evidence="2">The sequence shown here is derived from an EMBL/GenBank/DDBJ whole genome shotgun (WGS) entry which is preliminary data.</text>
</comment>
<dbReference type="PANTHER" id="PTHR43628:SF1">
    <property type="entry name" value="CHITIN SYNTHASE REGULATORY FACTOR 2-RELATED"/>
    <property type="match status" value="1"/>
</dbReference>
<dbReference type="EMBL" id="WJXO01000001">
    <property type="protein sequence ID" value="MRN38734.1"/>
    <property type="molecule type" value="Genomic_DNA"/>
</dbReference>
<keyword evidence="3" id="KW-1185">Reference proteome</keyword>
<dbReference type="Proteomes" id="UP000486297">
    <property type="component" value="Unassembled WGS sequence"/>
</dbReference>
<dbReference type="SUPFAM" id="SSF81901">
    <property type="entry name" value="HCP-like"/>
    <property type="match status" value="1"/>
</dbReference>
<protein>
    <submittedName>
        <fullName evidence="2">Sel1 repeat family protein</fullName>
    </submittedName>
</protein>
<dbReference type="AlphaFoldDB" id="A0A7X2KZ66"/>
<dbReference type="PROSITE" id="PS51257">
    <property type="entry name" value="PROKAR_LIPOPROTEIN"/>
    <property type="match status" value="1"/>
</dbReference>
<reference evidence="2" key="1">
    <citation type="journal article" name="Emerg. Infect. Dis.">
        <title>Two cases of a newly characterized neisseria species.</title>
        <authorList>
            <person name="Mustapha M."/>
            <person name="Lemos A.P.S."/>
            <person name="Harrison L.H."/>
            <person name="Vantyne D."/>
            <person name="Sacchi C.T."/>
        </authorList>
    </citation>
    <scope>NUCLEOTIDE SEQUENCE</scope>
    <source>
        <strain evidence="2">N.95.16</strain>
    </source>
</reference>
<feature type="signal peptide" evidence="1">
    <location>
        <begin position="1"/>
        <end position="22"/>
    </location>
</feature>
<proteinExistence type="predicted"/>